<sequence>MLHLFHPNLKLKYQKFNSINFQKSLLKSRQKIPTNSAIDPKKIAKNIYGGRI</sequence>
<reference evidence="1 2" key="1">
    <citation type="journal article" date="2005" name="PLoS Genet.">
        <title>Life in hot carbon monoxide: the complete genome sequence of Carboxydothermus hydrogenoformans Z-2901.</title>
        <authorList>
            <person name="Wu M."/>
            <person name="Ren Q."/>
            <person name="Durkin A.S."/>
            <person name="Daugherty S.C."/>
            <person name="Brinkac L.M."/>
            <person name="Dodson R.J."/>
            <person name="Madupu R."/>
            <person name="Sullivan S.A."/>
            <person name="Kolonay J.F."/>
            <person name="Haft D.H."/>
            <person name="Nelson W.C."/>
            <person name="Tallon L.J."/>
            <person name="Jones K.M."/>
            <person name="Ulrich L.E."/>
            <person name="Gonzalez J.M."/>
            <person name="Zhulin I.B."/>
            <person name="Robb F.T."/>
            <person name="Eisen J.A."/>
        </authorList>
    </citation>
    <scope>NUCLEOTIDE SEQUENCE [LARGE SCALE GENOMIC DNA]</scope>
    <source>
        <strain evidence="2">ATCC BAA-161 / DSM 6008 / Z-2901</strain>
    </source>
</reference>
<dbReference type="HOGENOM" id="CLU_3078005_0_0_9"/>
<proteinExistence type="predicted"/>
<protein>
    <submittedName>
        <fullName evidence="1">Uncharacterized protein</fullName>
    </submittedName>
</protein>
<evidence type="ECO:0000313" key="1">
    <source>
        <dbReference type="EMBL" id="ABB14754.1"/>
    </source>
</evidence>
<keyword evidence="2" id="KW-1185">Reference proteome</keyword>
<dbReference type="EMBL" id="CP000141">
    <property type="protein sequence ID" value="ABB14754.1"/>
    <property type="molecule type" value="Genomic_DNA"/>
</dbReference>
<gene>
    <name evidence="1" type="ordered locus">CHY_0950</name>
</gene>
<organism evidence="1 2">
    <name type="scientific">Carboxydothermus hydrogenoformans (strain ATCC BAA-161 / DSM 6008 / Z-2901)</name>
    <dbReference type="NCBI Taxonomy" id="246194"/>
    <lineage>
        <taxon>Bacteria</taxon>
        <taxon>Bacillati</taxon>
        <taxon>Bacillota</taxon>
        <taxon>Clostridia</taxon>
        <taxon>Thermoanaerobacterales</taxon>
        <taxon>Thermoanaerobacteraceae</taxon>
        <taxon>Carboxydothermus</taxon>
    </lineage>
</organism>
<dbReference type="AlphaFoldDB" id="Q3ADI7"/>
<dbReference type="KEGG" id="chy:CHY_0950"/>
<evidence type="ECO:0000313" key="2">
    <source>
        <dbReference type="Proteomes" id="UP000002706"/>
    </source>
</evidence>
<accession>Q3ADI7</accession>
<dbReference type="STRING" id="246194.CHY_0950"/>
<dbReference type="InParanoid" id="Q3ADI7"/>
<dbReference type="Proteomes" id="UP000002706">
    <property type="component" value="Chromosome"/>
</dbReference>
<name>Q3ADI7_CARHZ</name>